<evidence type="ECO:0000256" key="7">
    <source>
        <dbReference type="ARBA" id="ARBA00023137"/>
    </source>
</evidence>
<accession>W8T8J5</accession>
<dbReference type="AlphaFoldDB" id="W8T8J5"/>
<dbReference type="InterPro" id="IPR005702">
    <property type="entry name" value="Wzc-like_C"/>
</dbReference>
<dbReference type="HOGENOM" id="CLU_052027_2_1_9"/>
<dbReference type="RefSeq" id="WP_084481096.1">
    <property type="nucleotide sequence ID" value="NZ_CP007452.1"/>
</dbReference>
<reference evidence="9 10" key="1">
    <citation type="journal article" date="2014" name="Genome Announc.">
        <title>Complete Genome Sequence of Amino Acid-Utilizing Eubacterium acidaminophilum al-2 (DSM 3953).</title>
        <authorList>
            <person name="Poehlein A."/>
            <person name="Andreesen J.R."/>
            <person name="Daniel R."/>
        </authorList>
    </citation>
    <scope>NUCLEOTIDE SEQUENCE [LARGE SCALE GENOMIC DNA]</scope>
    <source>
        <strain evidence="9 10">DSM 3953</strain>
    </source>
</reference>
<dbReference type="InterPro" id="IPR033756">
    <property type="entry name" value="YlxH/NBP35"/>
</dbReference>
<keyword evidence="10" id="KW-1185">Reference proteome</keyword>
<organism evidence="9 10">
    <name type="scientific">Peptoclostridium acidaminophilum DSM 3953</name>
    <dbReference type="NCBI Taxonomy" id="1286171"/>
    <lineage>
        <taxon>Bacteria</taxon>
        <taxon>Bacillati</taxon>
        <taxon>Bacillota</taxon>
        <taxon>Clostridia</taxon>
        <taxon>Peptostreptococcales</taxon>
        <taxon>Peptoclostridiaceae</taxon>
        <taxon>Peptoclostridium</taxon>
    </lineage>
</organism>
<evidence type="ECO:0000256" key="2">
    <source>
        <dbReference type="ARBA" id="ARBA00011903"/>
    </source>
</evidence>
<evidence type="ECO:0000256" key="8">
    <source>
        <dbReference type="ARBA" id="ARBA00051245"/>
    </source>
</evidence>
<keyword evidence="3 9" id="KW-0808">Transferase</keyword>
<dbReference type="EMBL" id="CP007452">
    <property type="protein sequence ID" value="AHM57175.1"/>
    <property type="molecule type" value="Genomic_DNA"/>
</dbReference>
<dbReference type="InterPro" id="IPR027417">
    <property type="entry name" value="P-loop_NTPase"/>
</dbReference>
<evidence type="ECO:0000256" key="4">
    <source>
        <dbReference type="ARBA" id="ARBA00022741"/>
    </source>
</evidence>
<proteinExistence type="inferred from homology"/>
<comment type="catalytic activity">
    <reaction evidence="8">
        <text>L-tyrosyl-[protein] + ATP = O-phospho-L-tyrosyl-[protein] + ADP + H(+)</text>
        <dbReference type="Rhea" id="RHEA:10596"/>
        <dbReference type="Rhea" id="RHEA-COMP:10136"/>
        <dbReference type="Rhea" id="RHEA-COMP:20101"/>
        <dbReference type="ChEBI" id="CHEBI:15378"/>
        <dbReference type="ChEBI" id="CHEBI:30616"/>
        <dbReference type="ChEBI" id="CHEBI:46858"/>
        <dbReference type="ChEBI" id="CHEBI:61978"/>
        <dbReference type="ChEBI" id="CHEBI:456216"/>
        <dbReference type="EC" id="2.7.10.2"/>
    </reaction>
</comment>
<dbReference type="STRING" id="1286171.EAL2_c18940"/>
<dbReference type="KEGG" id="eac:EAL2_c18940"/>
<gene>
    <name evidence="9" type="primary">ywqD1</name>
    <name evidence="9" type="ORF">EAL2_c18940</name>
</gene>
<protein>
    <recommendedName>
        <fullName evidence="2">non-specific protein-tyrosine kinase</fullName>
        <ecNumber evidence="2">2.7.10.2</ecNumber>
    </recommendedName>
</protein>
<dbReference type="GO" id="GO:0042802">
    <property type="term" value="F:identical protein binding"/>
    <property type="evidence" value="ECO:0007669"/>
    <property type="project" value="UniProtKB-ARBA"/>
</dbReference>
<dbReference type="PATRIC" id="fig|1286171.3.peg.1843"/>
<keyword evidence="5 9" id="KW-0418">Kinase</keyword>
<dbReference type="EC" id="2.7.10.2" evidence="2"/>
<dbReference type="NCBIfam" id="TIGR01007">
    <property type="entry name" value="eps_fam"/>
    <property type="match status" value="1"/>
</dbReference>
<name>W8T8J5_PEPAC</name>
<dbReference type="CDD" id="cd05387">
    <property type="entry name" value="BY-kinase"/>
    <property type="match status" value="1"/>
</dbReference>
<dbReference type="PANTHER" id="PTHR32309">
    <property type="entry name" value="TYROSINE-PROTEIN KINASE"/>
    <property type="match status" value="1"/>
</dbReference>
<dbReference type="FunFam" id="3.40.50.300:FF:000527">
    <property type="entry name" value="Tyrosine-protein kinase etk"/>
    <property type="match status" value="1"/>
</dbReference>
<evidence type="ECO:0000313" key="10">
    <source>
        <dbReference type="Proteomes" id="UP000019591"/>
    </source>
</evidence>
<comment type="similarity">
    <text evidence="1">Belongs to the CpsD/CapB family.</text>
</comment>
<evidence type="ECO:0000256" key="6">
    <source>
        <dbReference type="ARBA" id="ARBA00022840"/>
    </source>
</evidence>
<dbReference type="Proteomes" id="UP000019591">
    <property type="component" value="Chromosome"/>
</dbReference>
<dbReference type="GO" id="GO:0004715">
    <property type="term" value="F:non-membrane spanning protein tyrosine kinase activity"/>
    <property type="evidence" value="ECO:0007669"/>
    <property type="project" value="UniProtKB-EC"/>
</dbReference>
<keyword evidence="6" id="KW-0067">ATP-binding</keyword>
<dbReference type="SUPFAM" id="SSF52540">
    <property type="entry name" value="P-loop containing nucleoside triphosphate hydrolases"/>
    <property type="match status" value="1"/>
</dbReference>
<dbReference type="eggNOG" id="COG0489">
    <property type="taxonomic scope" value="Bacteria"/>
</dbReference>
<sequence length="246" mass="26764">MENIEAEKVEMEGIKSEKKEQEAIAANSKIVVYDDPKSPAAEAYRSIRTSIQFANIDQTVKTIAITSSKAAEGKTTVAANLAASLSLLGNKVAIIDCDFRKPSVHRIFGVSNKKGVTDILLSHDEDDYGGYIRKIVGSDIDIITAGQIPSNPSEILSSKSMKSFLRILRENYDYVMIDTPPVGIVTDASVISSYIDGVIVVCNSGQVEIGMAKAAKQNLEKVNARILGIVLNNFKSETSKSSYYYE</sequence>
<evidence type="ECO:0000256" key="1">
    <source>
        <dbReference type="ARBA" id="ARBA00007316"/>
    </source>
</evidence>
<dbReference type="InterPro" id="IPR050445">
    <property type="entry name" value="Bact_polysacc_biosynth/exp"/>
</dbReference>
<evidence type="ECO:0000256" key="3">
    <source>
        <dbReference type="ARBA" id="ARBA00022679"/>
    </source>
</evidence>
<evidence type="ECO:0000256" key="5">
    <source>
        <dbReference type="ARBA" id="ARBA00022777"/>
    </source>
</evidence>
<dbReference type="Pfam" id="PF10609">
    <property type="entry name" value="ParA"/>
    <property type="match status" value="1"/>
</dbReference>
<keyword evidence="4" id="KW-0547">Nucleotide-binding</keyword>
<dbReference type="GO" id="GO:0005524">
    <property type="term" value="F:ATP binding"/>
    <property type="evidence" value="ECO:0007669"/>
    <property type="project" value="UniProtKB-KW"/>
</dbReference>
<evidence type="ECO:0000313" key="9">
    <source>
        <dbReference type="EMBL" id="AHM57175.1"/>
    </source>
</evidence>
<dbReference type="GO" id="GO:0005886">
    <property type="term" value="C:plasma membrane"/>
    <property type="evidence" value="ECO:0007669"/>
    <property type="project" value="TreeGrafter"/>
</dbReference>
<dbReference type="OrthoDB" id="9794577at2"/>
<dbReference type="PANTHER" id="PTHR32309:SF13">
    <property type="entry name" value="FERRIC ENTEROBACTIN TRANSPORT PROTEIN FEPE"/>
    <property type="match status" value="1"/>
</dbReference>
<keyword evidence="7" id="KW-0829">Tyrosine-protein kinase</keyword>
<dbReference type="Gene3D" id="3.40.50.300">
    <property type="entry name" value="P-loop containing nucleotide triphosphate hydrolases"/>
    <property type="match status" value="1"/>
</dbReference>